<dbReference type="InterPro" id="IPR019316">
    <property type="entry name" value="G8_domain"/>
</dbReference>
<feature type="non-terminal residue" evidence="2">
    <location>
        <position position="76"/>
    </location>
</feature>
<dbReference type="EMBL" id="CAJNIZ010044234">
    <property type="protein sequence ID" value="CAE7682543.1"/>
    <property type="molecule type" value="Genomic_DNA"/>
</dbReference>
<comment type="caution">
    <text evidence="2">The sequence shown here is derived from an EMBL/GenBank/DDBJ whole genome shotgun (WGS) entry which is preliminary data.</text>
</comment>
<keyword evidence="3" id="KW-1185">Reference proteome</keyword>
<dbReference type="AlphaFoldDB" id="A0A812WH98"/>
<evidence type="ECO:0000313" key="3">
    <source>
        <dbReference type="Proteomes" id="UP000649617"/>
    </source>
</evidence>
<reference evidence="2" key="1">
    <citation type="submission" date="2021-02" db="EMBL/GenBank/DDBJ databases">
        <authorList>
            <person name="Dougan E. K."/>
            <person name="Rhodes N."/>
            <person name="Thang M."/>
            <person name="Chan C."/>
        </authorList>
    </citation>
    <scope>NUCLEOTIDE SEQUENCE</scope>
</reference>
<dbReference type="OrthoDB" id="434460at2759"/>
<evidence type="ECO:0000313" key="2">
    <source>
        <dbReference type="EMBL" id="CAE7682543.1"/>
    </source>
</evidence>
<sequence length="76" mass="8277">EDLLSSGALTSSCPDGHCVVPAGHTWILDQSIDVETLTIYGTVKWDTSKADLELRTNYILVGEGGYFQVGSRFNPM</sequence>
<evidence type="ECO:0000259" key="1">
    <source>
        <dbReference type="Pfam" id="PF10162"/>
    </source>
</evidence>
<dbReference type="Proteomes" id="UP000649617">
    <property type="component" value="Unassembled WGS sequence"/>
</dbReference>
<proteinExistence type="predicted"/>
<accession>A0A812WH98</accession>
<gene>
    <name evidence="2" type="primary">ACOX1</name>
    <name evidence="2" type="ORF">SPIL2461_LOCUS19030</name>
</gene>
<name>A0A812WH98_SYMPI</name>
<dbReference type="Pfam" id="PF10162">
    <property type="entry name" value="G8"/>
    <property type="match status" value="1"/>
</dbReference>
<feature type="non-terminal residue" evidence="2">
    <location>
        <position position="1"/>
    </location>
</feature>
<feature type="domain" description="G8" evidence="1">
    <location>
        <begin position="17"/>
        <end position="75"/>
    </location>
</feature>
<organism evidence="2 3">
    <name type="scientific">Symbiodinium pilosum</name>
    <name type="common">Dinoflagellate</name>
    <dbReference type="NCBI Taxonomy" id="2952"/>
    <lineage>
        <taxon>Eukaryota</taxon>
        <taxon>Sar</taxon>
        <taxon>Alveolata</taxon>
        <taxon>Dinophyceae</taxon>
        <taxon>Suessiales</taxon>
        <taxon>Symbiodiniaceae</taxon>
        <taxon>Symbiodinium</taxon>
    </lineage>
</organism>
<protein>
    <submittedName>
        <fullName evidence="2">ACOX1 protein</fullName>
    </submittedName>
</protein>